<dbReference type="InterPro" id="IPR036640">
    <property type="entry name" value="ABC1_TM_sf"/>
</dbReference>
<dbReference type="SMART" id="SM00382">
    <property type="entry name" value="AAA"/>
    <property type="match status" value="1"/>
</dbReference>
<dbReference type="PROSITE" id="PS50893">
    <property type="entry name" value="ABC_TRANSPORTER_2"/>
    <property type="match status" value="1"/>
</dbReference>
<dbReference type="SUPFAM" id="SSF52540">
    <property type="entry name" value="P-loop containing nucleoside triphosphate hydrolases"/>
    <property type="match status" value="1"/>
</dbReference>
<keyword evidence="6" id="KW-0067">ATP-binding</keyword>
<feature type="domain" description="ABC transmembrane type-1" evidence="11">
    <location>
        <begin position="21"/>
        <end position="298"/>
    </location>
</feature>
<dbReference type="InterPro" id="IPR011527">
    <property type="entry name" value="ABC1_TM_dom"/>
</dbReference>
<dbReference type="Pfam" id="PF00005">
    <property type="entry name" value="ABC_tran"/>
    <property type="match status" value="1"/>
</dbReference>
<feature type="transmembrane region" description="Helical" evidence="9">
    <location>
        <begin position="129"/>
        <end position="149"/>
    </location>
</feature>
<evidence type="ECO:0000256" key="3">
    <source>
        <dbReference type="ARBA" id="ARBA00022475"/>
    </source>
</evidence>
<dbReference type="Pfam" id="PF00664">
    <property type="entry name" value="ABC_membrane"/>
    <property type="match status" value="1"/>
</dbReference>
<dbReference type="GO" id="GO:0140359">
    <property type="term" value="F:ABC-type transporter activity"/>
    <property type="evidence" value="ECO:0007669"/>
    <property type="project" value="InterPro"/>
</dbReference>
<dbReference type="PROSITE" id="PS50929">
    <property type="entry name" value="ABC_TM1F"/>
    <property type="match status" value="1"/>
</dbReference>
<keyword evidence="2" id="KW-0813">Transport</keyword>
<evidence type="ECO:0000259" key="10">
    <source>
        <dbReference type="PROSITE" id="PS50893"/>
    </source>
</evidence>
<evidence type="ECO:0000313" key="13">
    <source>
        <dbReference type="Proteomes" id="UP000027037"/>
    </source>
</evidence>
<keyword evidence="7 9" id="KW-1133">Transmembrane helix</keyword>
<comment type="subcellular location">
    <subcellularLocation>
        <location evidence="1">Cell membrane</location>
        <topology evidence="1">Multi-pass membrane protein</topology>
    </subcellularLocation>
</comment>
<reference evidence="12 13" key="1">
    <citation type="journal article" date="2014" name="Antonie Van Leeuwenhoek">
        <title>Hyphomonas beringensis sp. nov. and Hyphomonas chukchiensis sp. nov., isolated from surface seawater of the Bering Sea and Chukchi Sea.</title>
        <authorList>
            <person name="Li C."/>
            <person name="Lai Q."/>
            <person name="Li G."/>
            <person name="Dong C."/>
            <person name="Wang J."/>
            <person name="Liao Y."/>
            <person name="Shao Z."/>
        </authorList>
    </citation>
    <scope>NUCLEOTIDE SEQUENCE [LARGE SCALE GENOMIC DNA]</scope>
    <source>
        <strain evidence="12 13">25B14_1</strain>
    </source>
</reference>
<dbReference type="eggNOG" id="COG5265">
    <property type="taxonomic scope" value="Bacteria"/>
</dbReference>
<evidence type="ECO:0000256" key="5">
    <source>
        <dbReference type="ARBA" id="ARBA00022741"/>
    </source>
</evidence>
<dbReference type="Proteomes" id="UP000027037">
    <property type="component" value="Unassembled WGS sequence"/>
</dbReference>
<accession>A0A062TYT2</accession>
<keyword evidence="13" id="KW-1185">Reference proteome</keyword>
<keyword evidence="5" id="KW-0547">Nucleotide-binding</keyword>
<dbReference type="PANTHER" id="PTHR24221">
    <property type="entry name" value="ATP-BINDING CASSETTE SUB-FAMILY B"/>
    <property type="match status" value="1"/>
</dbReference>
<dbReference type="Gene3D" id="1.20.1560.10">
    <property type="entry name" value="ABC transporter type 1, transmembrane domain"/>
    <property type="match status" value="1"/>
</dbReference>
<dbReference type="Gene3D" id="3.40.50.300">
    <property type="entry name" value="P-loop containing nucleotide triphosphate hydrolases"/>
    <property type="match status" value="1"/>
</dbReference>
<organism evidence="12 13">
    <name type="scientific">Hyphomonas beringensis</name>
    <dbReference type="NCBI Taxonomy" id="1280946"/>
    <lineage>
        <taxon>Bacteria</taxon>
        <taxon>Pseudomonadati</taxon>
        <taxon>Pseudomonadota</taxon>
        <taxon>Alphaproteobacteria</taxon>
        <taxon>Hyphomonadales</taxon>
        <taxon>Hyphomonadaceae</taxon>
        <taxon>Hyphomonas</taxon>
    </lineage>
</organism>
<dbReference type="InterPro" id="IPR027417">
    <property type="entry name" value="P-loop_NTPase"/>
</dbReference>
<protein>
    <recommendedName>
        <fullName evidence="14">Metal ABC transporter permease</fullName>
    </recommendedName>
</protein>
<evidence type="ECO:0000256" key="9">
    <source>
        <dbReference type="SAM" id="Phobius"/>
    </source>
</evidence>
<gene>
    <name evidence="12" type="ORF">HY29_17505</name>
</gene>
<comment type="caution">
    <text evidence="12">The sequence shown here is derived from an EMBL/GenBank/DDBJ whole genome shotgun (WGS) entry which is preliminary data.</text>
</comment>
<evidence type="ECO:0000256" key="4">
    <source>
        <dbReference type="ARBA" id="ARBA00022692"/>
    </source>
</evidence>
<evidence type="ECO:0000313" key="12">
    <source>
        <dbReference type="EMBL" id="KCZ53211.1"/>
    </source>
</evidence>
<proteinExistence type="predicted"/>
<evidence type="ECO:0008006" key="14">
    <source>
        <dbReference type="Google" id="ProtNLM"/>
    </source>
</evidence>
<sequence length="578" mass="62169">MGIRALAVIRPELTGADMRKLVAALACVALKLLVDALSGEGASFVGLTLAPLGLLAAYVGAQWAGRMASELRMLLFGGAEQSITRKLSRKLFSHVMALPLRFHLGRATGAVAQTLENGLQGFRLIMQHALFTLLPGLLEIVIMAAIIAIALDSVFLVVFGACALFYVLAFADGARKVLKASRAVSSARIDANAQLADGLLNFETVKSFTGEAAVSRRYDQTLAEAQTRWGAFYRARFVNGIRVALIFATGLAATLWLAVTRVQSGAMTIGDFILVNAYMLQIVRPLELLGYGVRDMGQGAAFIERMLDLLDEDPEPSVSSDGEHSAAYLARAQGAARVAFENVTFSYIEGQPVLRDLSFEIEPGAMTALVGASGGGKSSIVRLILRFYEPDAGRILFEGVPLTEYSPADLRRLIALVPQDTSLFNASLAFNIGFPEYDNAREDIERAASLANLDTLIAKLPDGFDTIVGERGLKLSGGEKQRVAIARASLKQPRLFIADEATSSLDSRTEAEIVENLTIAARGVTTLVIAHRLSTVVKADEIIVLDQGIIVERGAHADLLARNGLYADLWRAQTENES</sequence>
<dbReference type="InterPro" id="IPR003593">
    <property type="entry name" value="AAA+_ATPase"/>
</dbReference>
<dbReference type="PANTHER" id="PTHR24221:SF654">
    <property type="entry name" value="ATP-BINDING CASSETTE SUB-FAMILY B MEMBER 6"/>
    <property type="match status" value="1"/>
</dbReference>
<feature type="transmembrane region" description="Helical" evidence="9">
    <location>
        <begin position="44"/>
        <end position="64"/>
    </location>
</feature>
<keyword evidence="4 9" id="KW-0812">Transmembrane</keyword>
<feature type="transmembrane region" description="Helical" evidence="9">
    <location>
        <begin position="237"/>
        <end position="259"/>
    </location>
</feature>
<dbReference type="CDD" id="cd18582">
    <property type="entry name" value="ABC_6TM_ATM1_ABCB7"/>
    <property type="match status" value="1"/>
</dbReference>
<feature type="domain" description="ABC transporter" evidence="10">
    <location>
        <begin position="338"/>
        <end position="572"/>
    </location>
</feature>
<evidence type="ECO:0000256" key="2">
    <source>
        <dbReference type="ARBA" id="ARBA00022448"/>
    </source>
</evidence>
<evidence type="ECO:0000256" key="1">
    <source>
        <dbReference type="ARBA" id="ARBA00004651"/>
    </source>
</evidence>
<dbReference type="OrthoDB" id="7614182at2"/>
<dbReference type="EMBL" id="AWFF01000058">
    <property type="protein sequence ID" value="KCZ53211.1"/>
    <property type="molecule type" value="Genomic_DNA"/>
</dbReference>
<evidence type="ECO:0000256" key="7">
    <source>
        <dbReference type="ARBA" id="ARBA00022989"/>
    </source>
</evidence>
<evidence type="ECO:0000259" key="11">
    <source>
        <dbReference type="PROSITE" id="PS50929"/>
    </source>
</evidence>
<keyword evidence="8 9" id="KW-0472">Membrane</keyword>
<name>A0A062TYT2_9PROT</name>
<dbReference type="STRING" id="1280946.HY29_17505"/>
<dbReference type="RefSeq" id="WP_051601549.1">
    <property type="nucleotide sequence ID" value="NZ_AWFF01000058.1"/>
</dbReference>
<dbReference type="PROSITE" id="PS00211">
    <property type="entry name" value="ABC_TRANSPORTER_1"/>
    <property type="match status" value="1"/>
</dbReference>
<feature type="transmembrane region" description="Helical" evidence="9">
    <location>
        <begin position="155"/>
        <end position="174"/>
    </location>
</feature>
<dbReference type="GO" id="GO:0005524">
    <property type="term" value="F:ATP binding"/>
    <property type="evidence" value="ECO:0007669"/>
    <property type="project" value="UniProtKB-KW"/>
</dbReference>
<feature type="transmembrane region" description="Helical" evidence="9">
    <location>
        <begin position="21"/>
        <end position="38"/>
    </location>
</feature>
<keyword evidence="3" id="KW-1003">Cell membrane</keyword>
<dbReference type="PATRIC" id="fig|1280946.3.peg.2783"/>
<dbReference type="GO" id="GO:0016887">
    <property type="term" value="F:ATP hydrolysis activity"/>
    <property type="evidence" value="ECO:0007669"/>
    <property type="project" value="InterPro"/>
</dbReference>
<evidence type="ECO:0000256" key="8">
    <source>
        <dbReference type="ARBA" id="ARBA00023136"/>
    </source>
</evidence>
<dbReference type="FunFam" id="3.40.50.300:FF:000221">
    <property type="entry name" value="Multidrug ABC transporter ATP-binding protein"/>
    <property type="match status" value="1"/>
</dbReference>
<dbReference type="InterPro" id="IPR039421">
    <property type="entry name" value="Type_1_exporter"/>
</dbReference>
<dbReference type="GO" id="GO:0005886">
    <property type="term" value="C:plasma membrane"/>
    <property type="evidence" value="ECO:0007669"/>
    <property type="project" value="UniProtKB-SubCell"/>
</dbReference>
<dbReference type="SUPFAM" id="SSF90123">
    <property type="entry name" value="ABC transporter transmembrane region"/>
    <property type="match status" value="1"/>
</dbReference>
<evidence type="ECO:0000256" key="6">
    <source>
        <dbReference type="ARBA" id="ARBA00022840"/>
    </source>
</evidence>
<dbReference type="AlphaFoldDB" id="A0A062TYT2"/>
<dbReference type="InterPro" id="IPR003439">
    <property type="entry name" value="ABC_transporter-like_ATP-bd"/>
</dbReference>
<dbReference type="InterPro" id="IPR017871">
    <property type="entry name" value="ABC_transporter-like_CS"/>
</dbReference>